<evidence type="ECO:0000256" key="7">
    <source>
        <dbReference type="ARBA" id="ARBA00023211"/>
    </source>
</evidence>
<keyword evidence="6 8" id="KW-0378">Hydrolase</keyword>
<feature type="active site" evidence="8">
    <location>
        <position position="360"/>
    </location>
</feature>
<feature type="active site" evidence="8">
    <location>
        <position position="285"/>
    </location>
</feature>
<name>A0A3P3QJ02_9GAMM</name>
<keyword evidence="8" id="KW-0963">Cytoplasm</keyword>
<evidence type="ECO:0000313" key="12">
    <source>
        <dbReference type="Proteomes" id="UP000276260"/>
    </source>
</evidence>
<comment type="cofactor">
    <cofactor evidence="8">
        <name>Mn(2+)</name>
        <dbReference type="ChEBI" id="CHEBI:29035"/>
    </cofactor>
    <text evidence="8">Binds 2 manganese ions per subunit.</text>
</comment>
<dbReference type="InterPro" id="IPR008283">
    <property type="entry name" value="Peptidase_M17_N"/>
</dbReference>
<evidence type="ECO:0000256" key="1">
    <source>
        <dbReference type="ARBA" id="ARBA00000135"/>
    </source>
</evidence>
<dbReference type="GO" id="GO:0030145">
    <property type="term" value="F:manganese ion binding"/>
    <property type="evidence" value="ECO:0007669"/>
    <property type="project" value="UniProtKB-UniRule"/>
</dbReference>
<comment type="catalytic activity">
    <reaction evidence="2 8">
        <text>Release of an N-terminal amino acid, preferentially leucine, but not glutamic or aspartic acids.</text>
        <dbReference type="EC" id="3.4.11.10"/>
    </reaction>
</comment>
<dbReference type="EC" id="3.4.11.10" evidence="8"/>
<dbReference type="NCBIfam" id="NF002077">
    <property type="entry name" value="PRK00913.2-4"/>
    <property type="match status" value="1"/>
</dbReference>
<evidence type="ECO:0000256" key="9">
    <source>
        <dbReference type="SAM" id="SignalP"/>
    </source>
</evidence>
<evidence type="ECO:0000256" key="2">
    <source>
        <dbReference type="ARBA" id="ARBA00000967"/>
    </source>
</evidence>
<feature type="binding site" evidence="8">
    <location>
        <position position="273"/>
    </location>
    <ligand>
        <name>Mn(2+)</name>
        <dbReference type="ChEBI" id="CHEBI:29035"/>
        <label>2</label>
    </ligand>
</feature>
<dbReference type="AlphaFoldDB" id="A0A3P3QJ02"/>
<sequence length="505" mass="53420">MKTLMTSLATVLLSYSAVAAVPSIEMNQKAELDADTLVLLVSPEQLAQSSSAVLQHQAVKHAIKTTGFSAKKAAQLDILAEVAGYNRVMLLGTGEPAQLTAASSNNLGADIAAWVKKDKARSVTIDTAALQPASGNADFAAQLAHGIELRSYSFDRYFSKKTAGEAKKLEILVTDEQTAERQFSKLQAVTQGVFLARDLVNEPAAALTPETFAAQAKALEKYGVKVRVLDVPAMEKLGMGALLAVGKGSNRPPRLVVAQWQGSDQKPLAIVGKGITFDTGGYNLKTDAESIVRMTSDMAGAAAALGTVKALALQKAPVNVVAVMAMAENMISDKAMLPGDVLKSAAGLTIQVTNTDAEGRLVLADALWYANKEFQPRAMVDIATLTGAKVGAVGTYYAGLFSEQQQLVDQLSLAGEKVNEPLWRLPLGPQFADELKSDIADLKNTGSSTGASTAAWFLKQFTGETPWAHLDIAGNALSRADKEVNTKGATGYGVRLLTEWALQQP</sequence>
<reference evidence="11 12" key="1">
    <citation type="submission" date="2018-11" db="EMBL/GenBank/DDBJ databases">
        <title>Draft genome analysis of Rheinheimera mesophila isolated from an industrial waste site.</title>
        <authorList>
            <person name="Yu Q."/>
            <person name="Qi Y."/>
            <person name="Zhang H."/>
            <person name="Lu Y."/>
            <person name="Pu J."/>
        </authorList>
    </citation>
    <scope>NUCLEOTIDE SEQUENCE [LARGE SCALE GENOMIC DNA]</scope>
    <source>
        <strain evidence="11 12">IITR13</strain>
    </source>
</reference>
<dbReference type="RefSeq" id="WP_106693138.1">
    <property type="nucleotide sequence ID" value="NZ_LAVS01000011.1"/>
</dbReference>
<comment type="catalytic activity">
    <reaction evidence="1 8">
        <text>Release of an N-terminal amino acid, Xaa-|-Yaa-, in which Xaa is preferably Leu, but may be other amino acids including Pro although not Arg or Lys, and Yaa may be Pro. Amino acid amides and methyl esters are also readily hydrolyzed, but rates on arylamides are exceedingly low.</text>
        <dbReference type="EC" id="3.4.11.1"/>
    </reaction>
</comment>
<evidence type="ECO:0000256" key="3">
    <source>
        <dbReference type="ARBA" id="ARBA00009528"/>
    </source>
</evidence>
<comment type="function">
    <text evidence="8">Presumably involved in the processing and regular turnover of intracellular proteins. Catalyzes the removal of unsubstituted N-terminal amino acids from various peptides.</text>
</comment>
<protein>
    <recommendedName>
        <fullName evidence="8">Probable cytosol aminopeptidase</fullName>
        <ecNumber evidence="8">3.4.11.1</ecNumber>
    </recommendedName>
    <alternativeName>
        <fullName evidence="8">Leucine aminopeptidase</fullName>
        <shortName evidence="8">LAP</shortName>
        <ecNumber evidence="8">3.4.11.10</ecNumber>
    </alternativeName>
    <alternativeName>
        <fullName evidence="8">Leucyl aminopeptidase</fullName>
    </alternativeName>
</protein>
<dbReference type="SUPFAM" id="SSF52949">
    <property type="entry name" value="Macro domain-like"/>
    <property type="match status" value="1"/>
</dbReference>
<keyword evidence="5 8" id="KW-0645">Protease</keyword>
<keyword evidence="4 8" id="KW-0031">Aminopeptidase</keyword>
<evidence type="ECO:0000259" key="10">
    <source>
        <dbReference type="PROSITE" id="PS00631"/>
    </source>
</evidence>
<dbReference type="GO" id="GO:0070006">
    <property type="term" value="F:metalloaminopeptidase activity"/>
    <property type="evidence" value="ECO:0007669"/>
    <property type="project" value="InterPro"/>
</dbReference>
<feature type="binding site" evidence="8">
    <location>
        <position position="278"/>
    </location>
    <ligand>
        <name>Mn(2+)</name>
        <dbReference type="ChEBI" id="CHEBI:29035"/>
        <label>2</label>
    </ligand>
</feature>
<evidence type="ECO:0000256" key="4">
    <source>
        <dbReference type="ARBA" id="ARBA00022438"/>
    </source>
</evidence>
<feature type="signal peptide" evidence="9">
    <location>
        <begin position="1"/>
        <end position="19"/>
    </location>
</feature>
<evidence type="ECO:0000313" key="11">
    <source>
        <dbReference type="EMBL" id="RRJ20313.1"/>
    </source>
</evidence>
<comment type="caution">
    <text evidence="11">The sequence shown here is derived from an EMBL/GenBank/DDBJ whole genome shotgun (WGS) entry which is preliminary data.</text>
</comment>
<dbReference type="GO" id="GO:0006508">
    <property type="term" value="P:proteolysis"/>
    <property type="evidence" value="ECO:0007669"/>
    <property type="project" value="UniProtKB-KW"/>
</dbReference>
<keyword evidence="12" id="KW-1185">Reference proteome</keyword>
<feature type="chain" id="PRO_5018275452" description="Probable cytosol aminopeptidase" evidence="9">
    <location>
        <begin position="20"/>
        <end position="505"/>
    </location>
</feature>
<feature type="binding site" evidence="8">
    <location>
        <position position="278"/>
    </location>
    <ligand>
        <name>Mn(2+)</name>
        <dbReference type="ChEBI" id="CHEBI:29035"/>
        <label>1</label>
    </ligand>
</feature>
<keyword evidence="8" id="KW-0479">Metal-binding</keyword>
<dbReference type="Gene3D" id="3.40.220.10">
    <property type="entry name" value="Leucine Aminopeptidase, subunit E, domain 1"/>
    <property type="match status" value="1"/>
</dbReference>
<dbReference type="EMBL" id="RRCF01000003">
    <property type="protein sequence ID" value="RRJ20313.1"/>
    <property type="molecule type" value="Genomic_DNA"/>
</dbReference>
<dbReference type="EC" id="3.4.11.1" evidence="8"/>
<dbReference type="InterPro" id="IPR023042">
    <property type="entry name" value="Peptidase_M17_leu_NH2_pept"/>
</dbReference>
<keyword evidence="7 8" id="KW-0464">Manganese</keyword>
<evidence type="ECO:0000256" key="8">
    <source>
        <dbReference type="HAMAP-Rule" id="MF_00181"/>
    </source>
</evidence>
<dbReference type="PROSITE" id="PS00631">
    <property type="entry name" value="CYTOSOL_AP"/>
    <property type="match status" value="1"/>
</dbReference>
<dbReference type="Pfam" id="PF00883">
    <property type="entry name" value="Peptidase_M17"/>
    <property type="match status" value="1"/>
</dbReference>
<evidence type="ECO:0000256" key="5">
    <source>
        <dbReference type="ARBA" id="ARBA00022670"/>
    </source>
</evidence>
<dbReference type="PANTHER" id="PTHR11963">
    <property type="entry name" value="LEUCINE AMINOPEPTIDASE-RELATED"/>
    <property type="match status" value="1"/>
</dbReference>
<comment type="subcellular location">
    <subcellularLocation>
        <location evidence="8">Cytoplasm</location>
    </subcellularLocation>
</comment>
<dbReference type="InterPro" id="IPR000819">
    <property type="entry name" value="Peptidase_M17_C"/>
</dbReference>
<accession>A0A3P3QJ02</accession>
<dbReference type="PRINTS" id="PR00481">
    <property type="entry name" value="LAMNOPPTDASE"/>
</dbReference>
<feature type="binding site" evidence="8">
    <location>
        <position position="356"/>
    </location>
    <ligand>
        <name>Mn(2+)</name>
        <dbReference type="ChEBI" id="CHEBI:29035"/>
        <label>1</label>
    </ligand>
</feature>
<gene>
    <name evidence="8" type="primary">pepA</name>
    <name evidence="11" type="ORF">EIK76_12370</name>
</gene>
<dbReference type="InterPro" id="IPR011356">
    <property type="entry name" value="Leucine_aapep/pepB"/>
</dbReference>
<feature type="binding site" evidence="8">
    <location>
        <position position="358"/>
    </location>
    <ligand>
        <name>Mn(2+)</name>
        <dbReference type="ChEBI" id="CHEBI:29035"/>
        <label>2</label>
    </ligand>
</feature>
<keyword evidence="9" id="KW-0732">Signal</keyword>
<feature type="domain" description="Cytosol aminopeptidase" evidence="10">
    <location>
        <begin position="354"/>
        <end position="361"/>
    </location>
</feature>
<dbReference type="NCBIfam" id="NF002075">
    <property type="entry name" value="PRK00913.2-2"/>
    <property type="match status" value="1"/>
</dbReference>
<comment type="similarity">
    <text evidence="3 8">Belongs to the peptidase M17 family.</text>
</comment>
<organism evidence="11 12">
    <name type="scientific">Rheinheimera mesophila</name>
    <dbReference type="NCBI Taxonomy" id="1547515"/>
    <lineage>
        <taxon>Bacteria</taxon>
        <taxon>Pseudomonadati</taxon>
        <taxon>Pseudomonadota</taxon>
        <taxon>Gammaproteobacteria</taxon>
        <taxon>Chromatiales</taxon>
        <taxon>Chromatiaceae</taxon>
        <taxon>Rheinheimera</taxon>
    </lineage>
</organism>
<feature type="binding site" evidence="8">
    <location>
        <position position="358"/>
    </location>
    <ligand>
        <name>Mn(2+)</name>
        <dbReference type="ChEBI" id="CHEBI:29035"/>
        <label>1</label>
    </ligand>
</feature>
<dbReference type="HAMAP" id="MF_00181">
    <property type="entry name" value="Cytosol_peptidase_M17"/>
    <property type="match status" value="1"/>
</dbReference>
<dbReference type="Proteomes" id="UP000276260">
    <property type="component" value="Unassembled WGS sequence"/>
</dbReference>
<feature type="binding site" evidence="8">
    <location>
        <position position="297"/>
    </location>
    <ligand>
        <name>Mn(2+)</name>
        <dbReference type="ChEBI" id="CHEBI:29035"/>
        <label>2</label>
    </ligand>
</feature>
<dbReference type="Gene3D" id="3.40.630.10">
    <property type="entry name" value="Zn peptidases"/>
    <property type="match status" value="1"/>
</dbReference>
<evidence type="ECO:0000256" key="6">
    <source>
        <dbReference type="ARBA" id="ARBA00022801"/>
    </source>
</evidence>
<dbReference type="OrthoDB" id="9809354at2"/>
<proteinExistence type="inferred from homology"/>
<dbReference type="InterPro" id="IPR043472">
    <property type="entry name" value="Macro_dom-like"/>
</dbReference>
<dbReference type="CDD" id="cd00433">
    <property type="entry name" value="Peptidase_M17"/>
    <property type="match status" value="1"/>
</dbReference>
<dbReference type="GO" id="GO:0005737">
    <property type="term" value="C:cytoplasm"/>
    <property type="evidence" value="ECO:0007669"/>
    <property type="project" value="UniProtKB-SubCell"/>
</dbReference>
<dbReference type="PANTHER" id="PTHR11963:SF23">
    <property type="entry name" value="CYTOSOL AMINOPEPTIDASE"/>
    <property type="match status" value="1"/>
</dbReference>
<dbReference type="Pfam" id="PF02789">
    <property type="entry name" value="Peptidase_M17_N"/>
    <property type="match status" value="1"/>
</dbReference>
<dbReference type="SUPFAM" id="SSF53187">
    <property type="entry name" value="Zn-dependent exopeptidases"/>
    <property type="match status" value="1"/>
</dbReference>